<feature type="domain" description="Adenosine deaminase" evidence="8">
    <location>
        <begin position="259"/>
        <end position="610"/>
    </location>
</feature>
<evidence type="ECO:0000256" key="3">
    <source>
        <dbReference type="ARBA" id="ARBA00022723"/>
    </source>
</evidence>
<accession>A0A4Y8P6W1</accession>
<dbReference type="OrthoDB" id="9779574at2"/>
<protein>
    <submittedName>
        <fullName evidence="10">Uncharacterized protein</fullName>
    </submittedName>
</protein>
<dbReference type="AlphaFoldDB" id="A0A4Y8P6W1"/>
<dbReference type="Pfam" id="PF09623">
    <property type="entry name" value="Cas_NE0113"/>
    <property type="match status" value="1"/>
</dbReference>
<dbReference type="Pfam" id="PF00962">
    <property type="entry name" value="A_deaminase"/>
    <property type="match status" value="1"/>
</dbReference>
<dbReference type="GO" id="GO:0004000">
    <property type="term" value="F:adenosine deaminase activity"/>
    <property type="evidence" value="ECO:0007669"/>
    <property type="project" value="TreeGrafter"/>
</dbReference>
<dbReference type="GO" id="GO:0009117">
    <property type="term" value="P:nucleotide metabolic process"/>
    <property type="evidence" value="ECO:0007669"/>
    <property type="project" value="UniProtKB-KW"/>
</dbReference>
<dbReference type="InterPro" id="IPR006330">
    <property type="entry name" value="Ado/ade_deaminase"/>
</dbReference>
<keyword evidence="3" id="KW-0479">Metal-binding</keyword>
<feature type="domain" description="CRISPR system ring nuclease SSO2081-like" evidence="9">
    <location>
        <begin position="27"/>
        <end position="143"/>
    </location>
</feature>
<comment type="cofactor">
    <cofactor evidence="1">
        <name>Zn(2+)</name>
        <dbReference type="ChEBI" id="CHEBI:29105"/>
    </cofactor>
</comment>
<dbReference type="GO" id="GO:0006154">
    <property type="term" value="P:adenosine catabolic process"/>
    <property type="evidence" value="ECO:0007669"/>
    <property type="project" value="TreeGrafter"/>
</dbReference>
<dbReference type="Proteomes" id="UP000297713">
    <property type="component" value="Unassembled WGS sequence"/>
</dbReference>
<keyword evidence="5" id="KW-0862">Zinc</keyword>
<dbReference type="InterPro" id="IPR001365">
    <property type="entry name" value="A_deaminase_dom"/>
</dbReference>
<name>A0A4Y8P6W1_9BACT</name>
<dbReference type="PANTHER" id="PTHR11409">
    <property type="entry name" value="ADENOSINE DEAMINASE"/>
    <property type="match status" value="1"/>
</dbReference>
<evidence type="ECO:0000256" key="6">
    <source>
        <dbReference type="ARBA" id="ARBA00023080"/>
    </source>
</evidence>
<dbReference type="Gene3D" id="3.20.20.140">
    <property type="entry name" value="Metal-dependent hydrolases"/>
    <property type="match status" value="1"/>
</dbReference>
<dbReference type="GO" id="GO:0046872">
    <property type="term" value="F:metal ion binding"/>
    <property type="evidence" value="ECO:0007669"/>
    <property type="project" value="UniProtKB-KW"/>
</dbReference>
<evidence type="ECO:0000256" key="5">
    <source>
        <dbReference type="ARBA" id="ARBA00022833"/>
    </source>
</evidence>
<proteinExistence type="inferred from homology"/>
<comment type="similarity">
    <text evidence="2">Belongs to the metallo-dependent hydrolases superfamily. Adenosine and AMP deaminases family.</text>
</comment>
<comment type="caution">
    <text evidence="10">The sequence shown here is derived from an EMBL/GenBank/DDBJ whole genome shotgun (WGS) entry which is preliminary data.</text>
</comment>
<dbReference type="InterPro" id="IPR019092">
    <property type="entry name" value="SSO2081-like_dom"/>
</dbReference>
<dbReference type="EMBL" id="LXQC01000198">
    <property type="protein sequence ID" value="TFE65863.1"/>
    <property type="molecule type" value="Genomic_DNA"/>
</dbReference>
<comment type="catalytic activity">
    <reaction evidence="7">
        <text>N(6)-methyl-AMP + H2O + H(+) = IMP + methylamine</text>
        <dbReference type="Rhea" id="RHEA:16001"/>
        <dbReference type="ChEBI" id="CHEBI:15377"/>
        <dbReference type="ChEBI" id="CHEBI:15378"/>
        <dbReference type="ChEBI" id="CHEBI:58053"/>
        <dbReference type="ChEBI" id="CHEBI:59338"/>
        <dbReference type="ChEBI" id="CHEBI:144842"/>
    </reaction>
    <physiologicalReaction direction="left-to-right" evidence="7">
        <dbReference type="Rhea" id="RHEA:16002"/>
    </physiologicalReaction>
</comment>
<evidence type="ECO:0000256" key="4">
    <source>
        <dbReference type="ARBA" id="ARBA00022801"/>
    </source>
</evidence>
<organism evidence="10 11">
    <name type="scientific">Methylacidiphilum caldifontis</name>
    <dbReference type="NCBI Taxonomy" id="2795386"/>
    <lineage>
        <taxon>Bacteria</taxon>
        <taxon>Pseudomonadati</taxon>
        <taxon>Verrucomicrobiota</taxon>
        <taxon>Methylacidiphilae</taxon>
        <taxon>Methylacidiphilales</taxon>
        <taxon>Methylacidiphilaceae</taxon>
        <taxon>Methylacidiphilum (ex Ratnadevi et al. 2023)</taxon>
    </lineage>
</organism>
<evidence type="ECO:0000313" key="10">
    <source>
        <dbReference type="EMBL" id="TFE65863.1"/>
    </source>
</evidence>
<sequence>MEQTSNIVLSTLGETWIVALEVADYKKNIKEVHCITGTDQKIEQNIELLINEFASNRPDITLGIWQIEDFDEINSCKKVQLFKEILFRWYLRHFHNNSKTLPYVSIGGGMKFMAATLQKAASLFGAEEVFQVLSGKTPPQNSQDYNKAKMENKVVFAELGKEPGFEELRELRLEDFPLNFEKTKNAKNVFSYLLIPPDNQLLVQKIDQLIPSISKRAKAWKEKIHLPFPILALGSKKFFNWLNSPLDLHEDEDWIKNLPKVDLHTHLGGFATHGHLLTEVQKAAHKPLLNPPAAATFPSHWPHPKEPIGLEKYIKLGDATGSNLLKDPGCLKKHCQLLYEKLCEDNVIYCEIRCSPNNYADPEENRSAWLVLQEIQKHFQESMDKRLKDNPSSFCQVNLIIIADRKSRSLSSLHRHISLAITAHQHFPIGWGKCVIVGVDLAGFESKETRAELFAYDFTPVHRCGIAVTAHAGENDDAEGIWQAIYKLHARRLGHALSLKNSPELLQSVIERQIGIEMCPYANYQIKGFKPMEGKDPYPLLDYHNKGVLVSVNTDNIGISQANLTQNFLFLATLCEGITKLNILQILSNSIKVAFIPYEIKQKLNDLIEEKLEDLVKKYS</sequence>
<evidence type="ECO:0000259" key="8">
    <source>
        <dbReference type="Pfam" id="PF00962"/>
    </source>
</evidence>
<evidence type="ECO:0000259" key="9">
    <source>
        <dbReference type="Pfam" id="PF09623"/>
    </source>
</evidence>
<keyword evidence="11" id="KW-1185">Reference proteome</keyword>
<evidence type="ECO:0000256" key="7">
    <source>
        <dbReference type="ARBA" id="ARBA00048787"/>
    </source>
</evidence>
<dbReference type="PANTHER" id="PTHR11409:SF42">
    <property type="entry name" value="ADENOSINE DEAMINASE-LIKE PROTEIN"/>
    <property type="match status" value="1"/>
</dbReference>
<keyword evidence="4" id="KW-0378">Hydrolase</keyword>
<dbReference type="GO" id="GO:0046103">
    <property type="term" value="P:inosine biosynthetic process"/>
    <property type="evidence" value="ECO:0007669"/>
    <property type="project" value="TreeGrafter"/>
</dbReference>
<gene>
    <name evidence="10" type="ORF">A7Q10_02540</name>
</gene>
<evidence type="ECO:0000256" key="2">
    <source>
        <dbReference type="ARBA" id="ARBA00006676"/>
    </source>
</evidence>
<reference evidence="10 11" key="1">
    <citation type="submission" date="2016-05" db="EMBL/GenBank/DDBJ databases">
        <title>Diversity and Homogeneity among Thermoacidophilic Verrucomicrobia Methanotrophs Linked with Geographical Origin.</title>
        <authorList>
            <person name="Erikstad H.-A."/>
            <person name="Smestad N.B."/>
            <person name="Ceballos R.M."/>
            <person name="Birkeland N.-K."/>
        </authorList>
    </citation>
    <scope>NUCLEOTIDE SEQUENCE [LARGE SCALE GENOMIC DNA]</scope>
    <source>
        <strain evidence="10 11">Phi</strain>
    </source>
</reference>
<evidence type="ECO:0000313" key="11">
    <source>
        <dbReference type="Proteomes" id="UP000297713"/>
    </source>
</evidence>
<dbReference type="SUPFAM" id="SSF51556">
    <property type="entry name" value="Metallo-dependent hydrolases"/>
    <property type="match status" value="1"/>
</dbReference>
<evidence type="ECO:0000256" key="1">
    <source>
        <dbReference type="ARBA" id="ARBA00001947"/>
    </source>
</evidence>
<dbReference type="RefSeq" id="WP_134440886.1">
    <property type="nucleotide sequence ID" value="NZ_LXQC01000198.1"/>
</dbReference>
<dbReference type="InterPro" id="IPR032466">
    <property type="entry name" value="Metal_Hydrolase"/>
</dbReference>
<keyword evidence="6" id="KW-0546">Nucleotide metabolism</keyword>